<evidence type="ECO:0000259" key="11">
    <source>
        <dbReference type="PROSITE" id="PS51843"/>
    </source>
</evidence>
<evidence type="ECO:0000256" key="7">
    <source>
        <dbReference type="ARBA" id="ARBA00023163"/>
    </source>
</evidence>
<evidence type="ECO:0000256" key="8">
    <source>
        <dbReference type="ARBA" id="ARBA00023170"/>
    </source>
</evidence>
<dbReference type="EMBL" id="LNIX01000019">
    <property type="protein sequence ID" value="OXA44432.1"/>
    <property type="molecule type" value="Genomic_DNA"/>
</dbReference>
<keyword evidence="4" id="KW-0862">Zinc</keyword>
<evidence type="ECO:0000259" key="10">
    <source>
        <dbReference type="PROSITE" id="PS51030"/>
    </source>
</evidence>
<dbReference type="InterPro" id="IPR050234">
    <property type="entry name" value="Nuclear_hormone_rcpt_NR1"/>
</dbReference>
<dbReference type="STRING" id="158441.A0A226DFW3"/>
<dbReference type="PROSITE" id="PS51843">
    <property type="entry name" value="NR_LBD"/>
    <property type="match status" value="1"/>
</dbReference>
<evidence type="ECO:0000256" key="4">
    <source>
        <dbReference type="ARBA" id="ARBA00022833"/>
    </source>
</evidence>
<gene>
    <name evidence="12" type="ORF">Fcan01_20769</name>
</gene>
<dbReference type="Pfam" id="PF00105">
    <property type="entry name" value="zf-C4"/>
    <property type="match status" value="1"/>
</dbReference>
<dbReference type="GO" id="GO:0030154">
    <property type="term" value="P:cell differentiation"/>
    <property type="evidence" value="ECO:0007669"/>
    <property type="project" value="TreeGrafter"/>
</dbReference>
<protein>
    <submittedName>
        <fullName evidence="12">Thyroid hormone receptor alpha</fullName>
    </submittedName>
</protein>
<keyword evidence="5" id="KW-0805">Transcription regulation</keyword>
<dbReference type="SMART" id="SM00430">
    <property type="entry name" value="HOLI"/>
    <property type="match status" value="1"/>
</dbReference>
<dbReference type="SMART" id="SM00399">
    <property type="entry name" value="ZnF_C4"/>
    <property type="match status" value="1"/>
</dbReference>
<feature type="domain" description="NR LBD" evidence="11">
    <location>
        <begin position="169"/>
        <end position="408"/>
    </location>
</feature>
<dbReference type="GO" id="GO:0000978">
    <property type="term" value="F:RNA polymerase II cis-regulatory region sequence-specific DNA binding"/>
    <property type="evidence" value="ECO:0007669"/>
    <property type="project" value="TreeGrafter"/>
</dbReference>
<accession>A0A226DFW3</accession>
<name>A0A226DFW3_FOLCA</name>
<evidence type="ECO:0000313" key="12">
    <source>
        <dbReference type="EMBL" id="OXA44432.1"/>
    </source>
</evidence>
<dbReference type="GO" id="GO:0005634">
    <property type="term" value="C:nucleus"/>
    <property type="evidence" value="ECO:0007669"/>
    <property type="project" value="UniProtKB-SubCell"/>
</dbReference>
<organism evidence="12 13">
    <name type="scientific">Folsomia candida</name>
    <name type="common">Springtail</name>
    <dbReference type="NCBI Taxonomy" id="158441"/>
    <lineage>
        <taxon>Eukaryota</taxon>
        <taxon>Metazoa</taxon>
        <taxon>Ecdysozoa</taxon>
        <taxon>Arthropoda</taxon>
        <taxon>Hexapoda</taxon>
        <taxon>Collembola</taxon>
        <taxon>Entomobryomorpha</taxon>
        <taxon>Isotomoidea</taxon>
        <taxon>Isotomidae</taxon>
        <taxon>Proisotominae</taxon>
        <taxon>Folsomia</taxon>
    </lineage>
</organism>
<keyword evidence="6" id="KW-0238">DNA-binding</keyword>
<dbReference type="GO" id="GO:0000122">
    <property type="term" value="P:negative regulation of transcription by RNA polymerase II"/>
    <property type="evidence" value="ECO:0007669"/>
    <property type="project" value="TreeGrafter"/>
</dbReference>
<keyword evidence="7" id="KW-0804">Transcription</keyword>
<evidence type="ECO:0000256" key="5">
    <source>
        <dbReference type="ARBA" id="ARBA00023015"/>
    </source>
</evidence>
<dbReference type="OrthoDB" id="6159439at2759"/>
<keyword evidence="9" id="KW-0539">Nucleus</keyword>
<dbReference type="GO" id="GO:0045944">
    <property type="term" value="P:positive regulation of transcription by RNA polymerase II"/>
    <property type="evidence" value="ECO:0007669"/>
    <property type="project" value="TreeGrafter"/>
</dbReference>
<keyword evidence="13" id="KW-1185">Reference proteome</keyword>
<keyword evidence="3" id="KW-0863">Zinc-finger</keyword>
<dbReference type="Proteomes" id="UP000198287">
    <property type="component" value="Unassembled WGS sequence"/>
</dbReference>
<evidence type="ECO:0000256" key="3">
    <source>
        <dbReference type="ARBA" id="ARBA00022771"/>
    </source>
</evidence>
<dbReference type="Gene3D" id="1.10.565.10">
    <property type="entry name" value="Retinoid X Receptor"/>
    <property type="match status" value="1"/>
</dbReference>
<dbReference type="Pfam" id="PF00104">
    <property type="entry name" value="Hormone_recep"/>
    <property type="match status" value="1"/>
</dbReference>
<dbReference type="PRINTS" id="PR00398">
    <property type="entry name" value="STRDHORMONER"/>
</dbReference>
<sequence length="527" mass="60565">MEGITMERNRKRKLSHKLVTENKKEKCFSDINKTKQLNKRVSEGEENSFQSCHVCGEAARWKNFGGMSCNCCKSFFRHFVLKNLKDAKSEQDFRKNCKFKGDCLIDQKTRKKCKACRFVKCCKIGMNFKWVLADYKKIQDLKLQKSKIGPAEILPIIETPRNDAKLNDKDATMIENISKFYESACKQIPYMFPSREKDEVVSPTKSKILLIGFISTYIRRFVYFAKMIPEFGKLSVHDQTNLLRRSGMHMGILRGSIIFDFEKRMITSKDGENYPDIRITELQDVCPQDLLEMQEKLYRRIRNIAPDETSIMLMIPVVLFSDCGGTDSCTEFDDRPAINEAQEVYSALLEKYLKFVQGEKGRLTFPKLLCQLVELTQISQLHQGIPLNLSEHQVDKMHQHLLELQKKSSISPPITNKTPAGEISVQQNQFKEFKNYCQGTCKKSSNSPFPSPKINDATVRNSEAFQLLIRTFVNTTGEWGIKPNYFTQGPQIGIKQAFMRRIPELLACPWDCLVNEGAENGGPSDVR</sequence>
<dbReference type="SUPFAM" id="SSF57716">
    <property type="entry name" value="Glucocorticoid receptor-like (DNA-binding domain)"/>
    <property type="match status" value="1"/>
</dbReference>
<dbReference type="GO" id="GO:0008270">
    <property type="term" value="F:zinc ion binding"/>
    <property type="evidence" value="ECO:0007669"/>
    <property type="project" value="UniProtKB-KW"/>
</dbReference>
<dbReference type="Gene3D" id="3.30.50.10">
    <property type="entry name" value="Erythroid Transcription Factor GATA-1, subunit A"/>
    <property type="match status" value="1"/>
</dbReference>
<dbReference type="InterPro" id="IPR035500">
    <property type="entry name" value="NHR-like_dom_sf"/>
</dbReference>
<dbReference type="SUPFAM" id="SSF48508">
    <property type="entry name" value="Nuclear receptor ligand-binding domain"/>
    <property type="match status" value="1"/>
</dbReference>
<dbReference type="PROSITE" id="PS51030">
    <property type="entry name" value="NUCLEAR_REC_DBD_2"/>
    <property type="match status" value="1"/>
</dbReference>
<dbReference type="PANTHER" id="PTHR24082">
    <property type="entry name" value="NUCLEAR HORMONE RECEPTOR"/>
    <property type="match status" value="1"/>
</dbReference>
<keyword evidence="8 12" id="KW-0675">Receptor</keyword>
<dbReference type="InterPro" id="IPR001628">
    <property type="entry name" value="Znf_hrmn_rcpt"/>
</dbReference>
<reference evidence="12 13" key="1">
    <citation type="submission" date="2015-12" db="EMBL/GenBank/DDBJ databases">
        <title>The genome of Folsomia candida.</title>
        <authorList>
            <person name="Faddeeva A."/>
            <person name="Derks M.F."/>
            <person name="Anvar Y."/>
            <person name="Smit S."/>
            <person name="Van Straalen N."/>
            <person name="Roelofs D."/>
        </authorList>
    </citation>
    <scope>NUCLEOTIDE SEQUENCE [LARGE SCALE GENOMIC DNA]</scope>
    <source>
        <strain evidence="12 13">VU population</strain>
        <tissue evidence="12">Whole body</tissue>
    </source>
</reference>
<evidence type="ECO:0000256" key="1">
    <source>
        <dbReference type="ARBA" id="ARBA00004123"/>
    </source>
</evidence>
<feature type="domain" description="Nuclear receptor" evidence="10">
    <location>
        <begin position="49"/>
        <end position="133"/>
    </location>
</feature>
<dbReference type="PRINTS" id="PR00047">
    <property type="entry name" value="STROIDFINGER"/>
</dbReference>
<keyword evidence="2" id="KW-0479">Metal-binding</keyword>
<evidence type="ECO:0000256" key="6">
    <source>
        <dbReference type="ARBA" id="ARBA00023125"/>
    </source>
</evidence>
<dbReference type="GO" id="GO:0004879">
    <property type="term" value="F:nuclear receptor activity"/>
    <property type="evidence" value="ECO:0007669"/>
    <property type="project" value="TreeGrafter"/>
</dbReference>
<dbReference type="InterPro" id="IPR000536">
    <property type="entry name" value="Nucl_hrmn_rcpt_lig-bd"/>
</dbReference>
<proteinExistence type="predicted"/>
<dbReference type="InterPro" id="IPR001723">
    <property type="entry name" value="Nuclear_hrmn_rcpt"/>
</dbReference>
<dbReference type="InterPro" id="IPR013088">
    <property type="entry name" value="Znf_NHR/GATA"/>
</dbReference>
<comment type="subcellular location">
    <subcellularLocation>
        <location evidence="1">Nucleus</location>
    </subcellularLocation>
</comment>
<evidence type="ECO:0000313" key="13">
    <source>
        <dbReference type="Proteomes" id="UP000198287"/>
    </source>
</evidence>
<dbReference type="PANTHER" id="PTHR24082:SF482">
    <property type="entry name" value="NUCLEAR RECEPTOR"/>
    <property type="match status" value="1"/>
</dbReference>
<evidence type="ECO:0000256" key="9">
    <source>
        <dbReference type="ARBA" id="ARBA00023242"/>
    </source>
</evidence>
<comment type="caution">
    <text evidence="12">The sequence shown here is derived from an EMBL/GenBank/DDBJ whole genome shotgun (WGS) entry which is preliminary data.</text>
</comment>
<evidence type="ECO:0000256" key="2">
    <source>
        <dbReference type="ARBA" id="ARBA00022723"/>
    </source>
</evidence>
<dbReference type="AlphaFoldDB" id="A0A226DFW3"/>